<dbReference type="Pfam" id="PF01053">
    <property type="entry name" value="Cys_Met_Meta_PP"/>
    <property type="match status" value="1"/>
</dbReference>
<dbReference type="RefSeq" id="WP_016648461.1">
    <property type="nucleotide sequence ID" value="NZ_JASOOE010000002.1"/>
</dbReference>
<gene>
    <name evidence="10" type="ORF">QP433_01595</name>
</gene>
<sequence>MKDFLTRAIHGGRLEDTNYPGPSYPIYLSSTFNQKGLDEFGEFMYSRSGNPTRSNLEEQVASLEDCQYVLATASGMAATAIALSFLQAGDKILINSNVYGGTWTYVSDFLKQKGIDYEIVTDFNQYDFDQVDPAVKAVFIETPSNPLVEVTDIAAVSQAAKAKGLTVIVDNTFMTAYLQEPLKLGADIVVYSATKYYGGHSDLIAGLIALNDEARYNDFKKQRKLYGSPLAPFDCFLLNRGIKTMPLRIDRQEANTKEVVEFLKNHPACDRVYYTGLDPESKAYAIQTKQAKGFGSLISFELNEGYDLNAFFKALQVFDLAVSLGGVESLICLPANMTHEDYEPELLDQIGIKANLLRVAIGIEGAEDLKEDLKQAFEAAKK</sequence>
<dbReference type="AlphaFoldDB" id="A0AAJ1Q4J1"/>
<dbReference type="InterPro" id="IPR015421">
    <property type="entry name" value="PyrdxlP-dep_Trfase_major"/>
</dbReference>
<dbReference type="EC" id="4.4.1.2" evidence="4"/>
<evidence type="ECO:0000256" key="7">
    <source>
        <dbReference type="ARBA" id="ARBA00052699"/>
    </source>
</evidence>
<dbReference type="GO" id="GO:0008483">
    <property type="term" value="F:transaminase activity"/>
    <property type="evidence" value="ECO:0007669"/>
    <property type="project" value="UniProtKB-KW"/>
</dbReference>
<evidence type="ECO:0000256" key="4">
    <source>
        <dbReference type="ARBA" id="ARBA00047175"/>
    </source>
</evidence>
<comment type="cofactor">
    <cofactor evidence="1 9">
        <name>pyridoxal 5'-phosphate</name>
        <dbReference type="ChEBI" id="CHEBI:597326"/>
    </cofactor>
</comment>
<evidence type="ECO:0000256" key="9">
    <source>
        <dbReference type="RuleBase" id="RU362118"/>
    </source>
</evidence>
<organism evidence="10 11">
    <name type="scientific">Facklamia hominis</name>
    <dbReference type="NCBI Taxonomy" id="178214"/>
    <lineage>
        <taxon>Bacteria</taxon>
        <taxon>Bacillati</taxon>
        <taxon>Bacillota</taxon>
        <taxon>Bacilli</taxon>
        <taxon>Lactobacillales</taxon>
        <taxon>Aerococcaceae</taxon>
        <taxon>Facklamia</taxon>
    </lineage>
</organism>
<accession>A0AAJ1Q4J1</accession>
<evidence type="ECO:0000256" key="1">
    <source>
        <dbReference type="ARBA" id="ARBA00001933"/>
    </source>
</evidence>
<keyword evidence="10" id="KW-0808">Transferase</keyword>
<reference evidence="10" key="1">
    <citation type="submission" date="2023-05" db="EMBL/GenBank/DDBJ databases">
        <title>Cataloging the Phylogenetic Diversity of Human Bladder Bacteria.</title>
        <authorList>
            <person name="Du J."/>
        </authorList>
    </citation>
    <scope>NUCLEOTIDE SEQUENCE</scope>
    <source>
        <strain evidence="10">UMB1231</strain>
    </source>
</reference>
<comment type="catalytic activity">
    <reaction evidence="6">
        <text>L-homocysteine + H2O = 2-oxobutanoate + hydrogen sulfide + NH4(+) + H(+)</text>
        <dbReference type="Rhea" id="RHEA:14501"/>
        <dbReference type="ChEBI" id="CHEBI:15377"/>
        <dbReference type="ChEBI" id="CHEBI:15378"/>
        <dbReference type="ChEBI" id="CHEBI:16763"/>
        <dbReference type="ChEBI" id="CHEBI:28938"/>
        <dbReference type="ChEBI" id="CHEBI:29919"/>
        <dbReference type="ChEBI" id="CHEBI:58199"/>
        <dbReference type="EC" id="4.4.1.2"/>
    </reaction>
    <physiologicalReaction direction="left-to-right" evidence="6">
        <dbReference type="Rhea" id="RHEA:14502"/>
    </physiologicalReaction>
</comment>
<protein>
    <recommendedName>
        <fullName evidence="4">homocysteine desulfhydrase</fullName>
        <ecNumber evidence="4">4.4.1.2</ecNumber>
    </recommendedName>
    <alternativeName>
        <fullName evidence="5">Homocysteine desulfhydrase</fullName>
    </alternativeName>
</protein>
<dbReference type="Gene3D" id="3.40.640.10">
    <property type="entry name" value="Type I PLP-dependent aspartate aminotransferase-like (Major domain)"/>
    <property type="match status" value="1"/>
</dbReference>
<evidence type="ECO:0000256" key="6">
    <source>
        <dbReference type="ARBA" id="ARBA00048780"/>
    </source>
</evidence>
<dbReference type="PANTHER" id="PTHR11808">
    <property type="entry name" value="TRANS-SULFURATION ENZYME FAMILY MEMBER"/>
    <property type="match status" value="1"/>
</dbReference>
<evidence type="ECO:0000256" key="5">
    <source>
        <dbReference type="ARBA" id="ARBA00047199"/>
    </source>
</evidence>
<proteinExistence type="inferred from homology"/>
<dbReference type="GO" id="GO:0030170">
    <property type="term" value="F:pyridoxal phosphate binding"/>
    <property type="evidence" value="ECO:0007669"/>
    <property type="project" value="InterPro"/>
</dbReference>
<comment type="catalytic activity">
    <reaction evidence="7">
        <text>L-methionine + H2O = methanethiol + 2-oxobutanoate + NH4(+)</text>
        <dbReference type="Rhea" id="RHEA:23800"/>
        <dbReference type="ChEBI" id="CHEBI:15377"/>
        <dbReference type="ChEBI" id="CHEBI:16007"/>
        <dbReference type="ChEBI" id="CHEBI:16763"/>
        <dbReference type="ChEBI" id="CHEBI:28938"/>
        <dbReference type="ChEBI" id="CHEBI:57844"/>
        <dbReference type="EC" id="4.4.1.11"/>
    </reaction>
    <physiologicalReaction direction="left-to-right" evidence="7">
        <dbReference type="Rhea" id="RHEA:23801"/>
    </physiologicalReaction>
</comment>
<dbReference type="CDD" id="cd00614">
    <property type="entry name" value="CGS_like"/>
    <property type="match status" value="1"/>
</dbReference>
<comment type="caution">
    <text evidence="10">The sequence shown here is derived from an EMBL/GenBank/DDBJ whole genome shotgun (WGS) entry which is preliminary data.</text>
</comment>
<evidence type="ECO:0000256" key="8">
    <source>
        <dbReference type="PIRSR" id="PIRSR001434-2"/>
    </source>
</evidence>
<dbReference type="PIRSF" id="PIRSF001434">
    <property type="entry name" value="CGS"/>
    <property type="match status" value="1"/>
</dbReference>
<keyword evidence="3 8" id="KW-0663">Pyridoxal phosphate</keyword>
<dbReference type="GO" id="GO:0004123">
    <property type="term" value="F:cystathionine gamma-lyase activity"/>
    <property type="evidence" value="ECO:0007669"/>
    <property type="project" value="TreeGrafter"/>
</dbReference>
<dbReference type="GO" id="GO:0019346">
    <property type="term" value="P:transsulfuration"/>
    <property type="evidence" value="ECO:0007669"/>
    <property type="project" value="InterPro"/>
</dbReference>
<dbReference type="EMBL" id="JASOOE010000002">
    <property type="protein sequence ID" value="MDK7186669.1"/>
    <property type="molecule type" value="Genomic_DNA"/>
</dbReference>
<comment type="similarity">
    <text evidence="2 9">Belongs to the trans-sulfuration enzymes family.</text>
</comment>
<dbReference type="Gene3D" id="3.90.1150.10">
    <property type="entry name" value="Aspartate Aminotransferase, domain 1"/>
    <property type="match status" value="1"/>
</dbReference>
<dbReference type="GO" id="GO:0003962">
    <property type="term" value="F:cystathionine gamma-synthase activity"/>
    <property type="evidence" value="ECO:0007669"/>
    <property type="project" value="TreeGrafter"/>
</dbReference>
<dbReference type="GO" id="GO:0005737">
    <property type="term" value="C:cytoplasm"/>
    <property type="evidence" value="ECO:0007669"/>
    <property type="project" value="TreeGrafter"/>
</dbReference>
<dbReference type="InterPro" id="IPR015422">
    <property type="entry name" value="PyrdxlP-dep_Trfase_small"/>
</dbReference>
<dbReference type="Proteomes" id="UP001229251">
    <property type="component" value="Unassembled WGS sequence"/>
</dbReference>
<dbReference type="GO" id="GO:0018826">
    <property type="term" value="F:methionine gamma-lyase activity"/>
    <property type="evidence" value="ECO:0007669"/>
    <property type="project" value="UniProtKB-EC"/>
</dbReference>
<evidence type="ECO:0000256" key="2">
    <source>
        <dbReference type="ARBA" id="ARBA00009077"/>
    </source>
</evidence>
<dbReference type="InterPro" id="IPR000277">
    <property type="entry name" value="Cys/Met-Metab_PyrdxlP-dep_enz"/>
</dbReference>
<evidence type="ECO:0000256" key="3">
    <source>
        <dbReference type="ARBA" id="ARBA00022898"/>
    </source>
</evidence>
<dbReference type="InterPro" id="IPR015424">
    <property type="entry name" value="PyrdxlP-dep_Trfase"/>
</dbReference>
<dbReference type="FunFam" id="3.40.640.10:FF:000046">
    <property type="entry name" value="Cystathionine gamma-lyase"/>
    <property type="match status" value="1"/>
</dbReference>
<dbReference type="GO" id="GO:0047982">
    <property type="term" value="F:homocysteine desulfhydrase activity"/>
    <property type="evidence" value="ECO:0007669"/>
    <property type="project" value="UniProtKB-EC"/>
</dbReference>
<dbReference type="GO" id="GO:0019343">
    <property type="term" value="P:cysteine biosynthetic process via cystathionine"/>
    <property type="evidence" value="ECO:0007669"/>
    <property type="project" value="TreeGrafter"/>
</dbReference>
<evidence type="ECO:0000313" key="11">
    <source>
        <dbReference type="Proteomes" id="UP001229251"/>
    </source>
</evidence>
<dbReference type="SUPFAM" id="SSF53383">
    <property type="entry name" value="PLP-dependent transferases"/>
    <property type="match status" value="1"/>
</dbReference>
<name>A0AAJ1Q4J1_9LACT</name>
<feature type="modified residue" description="N6-(pyridoxal phosphate)lysine" evidence="8">
    <location>
        <position position="195"/>
    </location>
</feature>
<evidence type="ECO:0000313" key="10">
    <source>
        <dbReference type="EMBL" id="MDK7186669.1"/>
    </source>
</evidence>
<keyword evidence="10" id="KW-0032">Aminotransferase</keyword>
<dbReference type="PANTHER" id="PTHR11808:SF15">
    <property type="entry name" value="CYSTATHIONINE GAMMA-LYASE"/>
    <property type="match status" value="1"/>
</dbReference>